<protein>
    <recommendedName>
        <fullName evidence="1">F-box domain-containing protein</fullName>
    </recommendedName>
</protein>
<comment type="caution">
    <text evidence="2">The sequence shown here is derived from an EMBL/GenBank/DDBJ whole genome shotgun (WGS) entry which is preliminary data.</text>
</comment>
<name>A0AAD5BNS4_AMBAR</name>
<proteinExistence type="predicted"/>
<dbReference type="InterPro" id="IPR001810">
    <property type="entry name" value="F-box_dom"/>
</dbReference>
<dbReference type="GO" id="GO:0000209">
    <property type="term" value="P:protein polyubiquitination"/>
    <property type="evidence" value="ECO:0007669"/>
    <property type="project" value="TreeGrafter"/>
</dbReference>
<sequence>MSPPWLEFPSSRIATTIDLVGEDLLLNIVTRLPALSFASAACVSRSWNLVCNQILFRPKLSSACVVHPSLQVAIESVVNKVLSEPIRPHFAIAYVGPFFNLQEAHQLITAKLGSKVPIVTNRPAGIIGRDEFYDEFKEEYKFVTDIREFSTSISGCNSPAAIMMFGRTNLDVKAVMELMDYFMSPETVIVGDCFLRFHYTDGNSRNITVPGGYVSAVALVYVHDRNKPLGN</sequence>
<keyword evidence="3" id="KW-1185">Reference proteome</keyword>
<evidence type="ECO:0000313" key="3">
    <source>
        <dbReference type="Proteomes" id="UP001206925"/>
    </source>
</evidence>
<dbReference type="SUPFAM" id="SSF81383">
    <property type="entry name" value="F-box domain"/>
    <property type="match status" value="1"/>
</dbReference>
<dbReference type="InterPro" id="IPR036047">
    <property type="entry name" value="F-box-like_dom_sf"/>
</dbReference>
<dbReference type="PANTHER" id="PTHR14939">
    <property type="entry name" value="F-BOX ONLY PROTEIN 22"/>
    <property type="match status" value="1"/>
</dbReference>
<feature type="domain" description="F-box" evidence="1">
    <location>
        <begin position="22"/>
        <end position="53"/>
    </location>
</feature>
<dbReference type="EMBL" id="JAMZMK010011649">
    <property type="protein sequence ID" value="KAI7726494.1"/>
    <property type="molecule type" value="Genomic_DNA"/>
</dbReference>
<dbReference type="Pfam" id="PF00646">
    <property type="entry name" value="F-box"/>
    <property type="match status" value="1"/>
</dbReference>
<reference evidence="2" key="1">
    <citation type="submission" date="2022-06" db="EMBL/GenBank/DDBJ databases">
        <title>Uncovering the hologenomic basis of an extraordinary plant invasion.</title>
        <authorList>
            <person name="Bieker V.C."/>
            <person name="Martin M.D."/>
            <person name="Gilbert T."/>
            <person name="Hodgins K."/>
            <person name="Battlay P."/>
            <person name="Petersen B."/>
            <person name="Wilson J."/>
        </authorList>
    </citation>
    <scope>NUCLEOTIDE SEQUENCE</scope>
    <source>
        <strain evidence="2">AA19_3_7</strain>
        <tissue evidence="2">Leaf</tissue>
    </source>
</reference>
<dbReference type="GO" id="GO:0032436">
    <property type="term" value="P:positive regulation of proteasomal ubiquitin-dependent protein catabolic process"/>
    <property type="evidence" value="ECO:0007669"/>
    <property type="project" value="TreeGrafter"/>
</dbReference>
<dbReference type="AlphaFoldDB" id="A0AAD5BNS4"/>
<evidence type="ECO:0000313" key="2">
    <source>
        <dbReference type="EMBL" id="KAI7726494.1"/>
    </source>
</evidence>
<accession>A0AAD5BNS4</accession>
<dbReference type="PANTHER" id="PTHR14939:SF5">
    <property type="entry name" value="F-BOX ONLY PROTEIN 22"/>
    <property type="match status" value="1"/>
</dbReference>
<evidence type="ECO:0000259" key="1">
    <source>
        <dbReference type="Pfam" id="PF00646"/>
    </source>
</evidence>
<gene>
    <name evidence="2" type="ORF">M8C21_002344</name>
</gene>
<organism evidence="2 3">
    <name type="scientific">Ambrosia artemisiifolia</name>
    <name type="common">Common ragweed</name>
    <dbReference type="NCBI Taxonomy" id="4212"/>
    <lineage>
        <taxon>Eukaryota</taxon>
        <taxon>Viridiplantae</taxon>
        <taxon>Streptophyta</taxon>
        <taxon>Embryophyta</taxon>
        <taxon>Tracheophyta</taxon>
        <taxon>Spermatophyta</taxon>
        <taxon>Magnoliopsida</taxon>
        <taxon>eudicotyledons</taxon>
        <taxon>Gunneridae</taxon>
        <taxon>Pentapetalae</taxon>
        <taxon>asterids</taxon>
        <taxon>campanulids</taxon>
        <taxon>Asterales</taxon>
        <taxon>Asteraceae</taxon>
        <taxon>Asteroideae</taxon>
        <taxon>Heliantheae alliance</taxon>
        <taxon>Heliantheae</taxon>
        <taxon>Ambrosia</taxon>
    </lineage>
</organism>
<dbReference type="Proteomes" id="UP001206925">
    <property type="component" value="Unassembled WGS sequence"/>
</dbReference>